<dbReference type="SUPFAM" id="SSF49599">
    <property type="entry name" value="TRAF domain-like"/>
    <property type="match status" value="1"/>
</dbReference>
<dbReference type="EMBL" id="GGMS01012080">
    <property type="protein sequence ID" value="MBY81283.1"/>
    <property type="molecule type" value="Transcribed_RNA"/>
</dbReference>
<protein>
    <recommendedName>
        <fullName evidence="4">E3 ubiquitin-protein ligase NRDP1</fullName>
        <ecNumber evidence="3">2.3.2.27</ecNumber>
    </recommendedName>
    <alternativeName>
        <fullName evidence="10">RING finger protein 41</fullName>
    </alternativeName>
    <alternativeName>
        <fullName evidence="11">RING-type E3 ubiquitin transferase NRDP1</fullName>
    </alternativeName>
</protein>
<evidence type="ECO:0000256" key="7">
    <source>
        <dbReference type="ARBA" id="ARBA00022771"/>
    </source>
</evidence>
<dbReference type="Gene3D" id="3.30.40.10">
    <property type="entry name" value="Zinc/RING finger domain, C3HC4 (zinc finger)"/>
    <property type="match status" value="2"/>
</dbReference>
<dbReference type="InterPro" id="IPR013083">
    <property type="entry name" value="Znf_RING/FYVE/PHD"/>
</dbReference>
<evidence type="ECO:0000256" key="9">
    <source>
        <dbReference type="ARBA" id="ARBA00022833"/>
    </source>
</evidence>
<dbReference type="InterPro" id="IPR001841">
    <property type="entry name" value="Znf_RING"/>
</dbReference>
<dbReference type="PROSITE" id="PS50089">
    <property type="entry name" value="ZF_RING_2"/>
    <property type="match status" value="1"/>
</dbReference>
<evidence type="ECO:0000256" key="6">
    <source>
        <dbReference type="ARBA" id="ARBA00022723"/>
    </source>
</evidence>
<dbReference type="InterPro" id="IPR037255">
    <property type="entry name" value="NRDP1_C"/>
</dbReference>
<organism evidence="15">
    <name type="scientific">Sipha flava</name>
    <name type="common">yellow sugarcane aphid</name>
    <dbReference type="NCBI Taxonomy" id="143950"/>
    <lineage>
        <taxon>Eukaryota</taxon>
        <taxon>Metazoa</taxon>
        <taxon>Ecdysozoa</taxon>
        <taxon>Arthropoda</taxon>
        <taxon>Hexapoda</taxon>
        <taxon>Insecta</taxon>
        <taxon>Pterygota</taxon>
        <taxon>Neoptera</taxon>
        <taxon>Paraneoptera</taxon>
        <taxon>Hemiptera</taxon>
        <taxon>Sternorrhyncha</taxon>
        <taxon>Aphidomorpha</taxon>
        <taxon>Aphidoidea</taxon>
        <taxon>Aphididae</taxon>
        <taxon>Sipha</taxon>
    </lineage>
</organism>
<keyword evidence="9" id="KW-0862">Zinc</keyword>
<keyword evidence="8" id="KW-0833">Ubl conjugation pathway</keyword>
<evidence type="ECO:0000256" key="11">
    <source>
        <dbReference type="ARBA" id="ARBA00031762"/>
    </source>
</evidence>
<dbReference type="EC" id="2.3.2.27" evidence="3"/>
<keyword evidence="7 12" id="KW-0863">Zinc-finger</keyword>
<feature type="coiled-coil region" evidence="13">
    <location>
        <begin position="135"/>
        <end position="169"/>
    </location>
</feature>
<dbReference type="SUPFAM" id="SSF160088">
    <property type="entry name" value="NRDP1 C-terminal domain-like"/>
    <property type="match status" value="1"/>
</dbReference>
<sequence length="259" mass="30382">MGFDIIRFVGEVDEELLCPICTGVLQDPVQAPVCEHAYCKGCILEWLLRQSTCPVDRLSVNVLQLRPVPRILKNLLSRLYIFCENSNFGCNSVVKLDSLDSHLTECEYNPKRPFPCEQGCGLIIPKDEHKDHNCVKELRELVQKQNQKINDMQQEMAHQKLEMTSIKDEMRVLKNYVRSIRVCNPSAIDLNDELERDEIERWSNTLPQARVTRWGGMISTPDEYLQVRDIYLCNWHDEFNVNVWILDSERWLFVLVFFY</sequence>
<keyword evidence="13" id="KW-0175">Coiled coil</keyword>
<dbReference type="Pfam" id="PF08941">
    <property type="entry name" value="USP8_interact"/>
    <property type="match status" value="1"/>
</dbReference>
<evidence type="ECO:0000256" key="1">
    <source>
        <dbReference type="ARBA" id="ARBA00000900"/>
    </source>
</evidence>
<dbReference type="PROSITE" id="PS00518">
    <property type="entry name" value="ZF_RING_1"/>
    <property type="match status" value="1"/>
</dbReference>
<dbReference type="Pfam" id="PF13923">
    <property type="entry name" value="zf-C3HC4_2"/>
    <property type="match status" value="1"/>
</dbReference>
<keyword evidence="6" id="KW-0479">Metal-binding</keyword>
<evidence type="ECO:0000256" key="2">
    <source>
        <dbReference type="ARBA" id="ARBA00004906"/>
    </source>
</evidence>
<dbReference type="PANTHER" id="PTHR10131:SF157">
    <property type="entry name" value="RECEPTOR-ASSOCIATED FACTOR, PUTATIVE-RELATED"/>
    <property type="match status" value="1"/>
</dbReference>
<dbReference type="PANTHER" id="PTHR10131">
    <property type="entry name" value="TNF RECEPTOR ASSOCIATED FACTOR"/>
    <property type="match status" value="1"/>
</dbReference>
<proteinExistence type="predicted"/>
<keyword evidence="5" id="KW-0808">Transferase</keyword>
<dbReference type="InterPro" id="IPR015036">
    <property type="entry name" value="NRDP1"/>
</dbReference>
<evidence type="ECO:0000313" key="15">
    <source>
        <dbReference type="EMBL" id="MBY81283.1"/>
    </source>
</evidence>
<dbReference type="SMART" id="SM00184">
    <property type="entry name" value="RING"/>
    <property type="match status" value="1"/>
</dbReference>
<evidence type="ECO:0000256" key="10">
    <source>
        <dbReference type="ARBA" id="ARBA00030556"/>
    </source>
</evidence>
<dbReference type="GO" id="GO:0008270">
    <property type="term" value="F:zinc ion binding"/>
    <property type="evidence" value="ECO:0007669"/>
    <property type="project" value="UniProtKB-KW"/>
</dbReference>
<evidence type="ECO:0000256" key="13">
    <source>
        <dbReference type="SAM" id="Coils"/>
    </source>
</evidence>
<evidence type="ECO:0000256" key="12">
    <source>
        <dbReference type="PROSITE-ProRule" id="PRU00175"/>
    </source>
</evidence>
<dbReference type="SUPFAM" id="SSF57850">
    <property type="entry name" value="RING/U-box"/>
    <property type="match status" value="1"/>
</dbReference>
<gene>
    <name evidence="15" type="primary">Rnf41</name>
    <name evidence="15" type="ORF">g.22931</name>
</gene>
<comment type="catalytic activity">
    <reaction evidence="1">
        <text>S-ubiquitinyl-[E2 ubiquitin-conjugating enzyme]-L-cysteine + [acceptor protein]-L-lysine = [E2 ubiquitin-conjugating enzyme]-L-cysteine + N(6)-ubiquitinyl-[acceptor protein]-L-lysine.</text>
        <dbReference type="EC" id="2.3.2.27"/>
    </reaction>
</comment>
<comment type="pathway">
    <text evidence="2">Protein modification; protein ubiquitination.</text>
</comment>
<dbReference type="UniPathway" id="UPA00143"/>
<dbReference type="GO" id="GO:0016567">
    <property type="term" value="P:protein ubiquitination"/>
    <property type="evidence" value="ECO:0007669"/>
    <property type="project" value="UniProtKB-UniPathway"/>
</dbReference>
<evidence type="ECO:0000256" key="8">
    <source>
        <dbReference type="ARBA" id="ARBA00022786"/>
    </source>
</evidence>
<dbReference type="InterPro" id="IPR017907">
    <property type="entry name" value="Znf_RING_CS"/>
</dbReference>
<evidence type="ECO:0000256" key="3">
    <source>
        <dbReference type="ARBA" id="ARBA00012483"/>
    </source>
</evidence>
<name>A0A2S2QUE2_9HEMI</name>
<dbReference type="OrthoDB" id="1630758at2759"/>
<accession>A0A2S2QUE2</accession>
<evidence type="ECO:0000256" key="5">
    <source>
        <dbReference type="ARBA" id="ARBA00022679"/>
    </source>
</evidence>
<evidence type="ECO:0000259" key="14">
    <source>
        <dbReference type="PROSITE" id="PS50089"/>
    </source>
</evidence>
<feature type="domain" description="RING-type" evidence="14">
    <location>
        <begin position="18"/>
        <end position="57"/>
    </location>
</feature>
<dbReference type="GO" id="GO:0061630">
    <property type="term" value="F:ubiquitin protein ligase activity"/>
    <property type="evidence" value="ECO:0007669"/>
    <property type="project" value="UniProtKB-EC"/>
</dbReference>
<reference evidence="15" key="1">
    <citation type="submission" date="2018-04" db="EMBL/GenBank/DDBJ databases">
        <title>Transcriptome assembly of Sipha flava.</title>
        <authorList>
            <person name="Scully E.D."/>
            <person name="Geib S.M."/>
            <person name="Palmer N.A."/>
            <person name="Koch K."/>
            <person name="Bradshaw J."/>
            <person name="Heng-Moss T."/>
            <person name="Sarath G."/>
        </authorList>
    </citation>
    <scope>NUCLEOTIDE SEQUENCE</scope>
</reference>
<dbReference type="AlphaFoldDB" id="A0A2S2QUE2"/>
<evidence type="ECO:0000256" key="4">
    <source>
        <dbReference type="ARBA" id="ARBA00015711"/>
    </source>
</evidence>
<dbReference type="GO" id="GO:0043122">
    <property type="term" value="P:regulation of canonical NF-kappaB signal transduction"/>
    <property type="evidence" value="ECO:0007669"/>
    <property type="project" value="TreeGrafter"/>
</dbReference>